<dbReference type="WBParaSite" id="jg20435">
    <property type="protein sequence ID" value="jg20435"/>
    <property type="gene ID" value="jg20435"/>
</dbReference>
<sequence>MTSPPPTFDPNARVVASGPTNAHLVWQTNQQTAGYYDKFACRWTPVGAQVYQEQQFPHIILVMWKLLEDSNCLQPLNTL</sequence>
<keyword evidence="1" id="KW-1185">Reference proteome</keyword>
<proteinExistence type="predicted"/>
<organism evidence="1 2">
    <name type="scientific">Ditylenchus dipsaci</name>
    <dbReference type="NCBI Taxonomy" id="166011"/>
    <lineage>
        <taxon>Eukaryota</taxon>
        <taxon>Metazoa</taxon>
        <taxon>Ecdysozoa</taxon>
        <taxon>Nematoda</taxon>
        <taxon>Chromadorea</taxon>
        <taxon>Rhabditida</taxon>
        <taxon>Tylenchina</taxon>
        <taxon>Tylenchomorpha</taxon>
        <taxon>Sphaerularioidea</taxon>
        <taxon>Anguinidae</taxon>
        <taxon>Anguininae</taxon>
        <taxon>Ditylenchus</taxon>
    </lineage>
</organism>
<dbReference type="Proteomes" id="UP000887574">
    <property type="component" value="Unplaced"/>
</dbReference>
<protein>
    <submittedName>
        <fullName evidence="2">Uncharacterized protein</fullName>
    </submittedName>
</protein>
<reference evidence="2" key="1">
    <citation type="submission" date="2022-11" db="UniProtKB">
        <authorList>
            <consortium name="WormBaseParasite"/>
        </authorList>
    </citation>
    <scope>IDENTIFICATION</scope>
</reference>
<evidence type="ECO:0000313" key="1">
    <source>
        <dbReference type="Proteomes" id="UP000887574"/>
    </source>
</evidence>
<dbReference type="AlphaFoldDB" id="A0A915DK53"/>
<name>A0A915DK53_9BILA</name>
<evidence type="ECO:0000313" key="2">
    <source>
        <dbReference type="WBParaSite" id="jg20435"/>
    </source>
</evidence>
<accession>A0A915DK53</accession>